<comment type="similarity">
    <text evidence="8">Belongs to the early nodulin-like (ENODL) family.</text>
</comment>
<keyword evidence="3 11" id="KW-0732">Signal</keyword>
<dbReference type="CDD" id="cd11019">
    <property type="entry name" value="OsENODL1_like"/>
    <property type="match status" value="1"/>
</dbReference>
<keyword evidence="5" id="KW-1015">Disulfide bond</keyword>
<evidence type="ECO:0000256" key="4">
    <source>
        <dbReference type="ARBA" id="ARBA00023136"/>
    </source>
</evidence>
<keyword evidence="10" id="KW-0812">Transmembrane</keyword>
<keyword evidence="4 10" id="KW-0472">Membrane</keyword>
<evidence type="ECO:0000256" key="2">
    <source>
        <dbReference type="ARBA" id="ARBA00022622"/>
    </source>
</evidence>
<comment type="caution">
    <text evidence="13">The sequence shown here is derived from an EMBL/GenBank/DDBJ whole genome shotgun (WGS) entry which is preliminary data.</text>
</comment>
<dbReference type="GO" id="GO:0005886">
    <property type="term" value="C:plasma membrane"/>
    <property type="evidence" value="ECO:0007669"/>
    <property type="project" value="TreeGrafter"/>
</dbReference>
<dbReference type="AlphaFoldDB" id="A0A834Z4M0"/>
<dbReference type="FunFam" id="2.60.40.420:FF:000010">
    <property type="entry name" value="Early nodulin-like protein 1"/>
    <property type="match status" value="1"/>
</dbReference>
<dbReference type="Proteomes" id="UP000655225">
    <property type="component" value="Unassembled WGS sequence"/>
</dbReference>
<dbReference type="InterPro" id="IPR039391">
    <property type="entry name" value="Phytocyanin-like"/>
</dbReference>
<dbReference type="Gene3D" id="2.60.40.420">
    <property type="entry name" value="Cupredoxins - blue copper proteins"/>
    <property type="match status" value="1"/>
</dbReference>
<proteinExistence type="inferred from homology"/>
<dbReference type="OrthoDB" id="1933543at2759"/>
<evidence type="ECO:0000256" key="8">
    <source>
        <dbReference type="ARBA" id="ARBA00035011"/>
    </source>
</evidence>
<feature type="signal peptide" evidence="11">
    <location>
        <begin position="1"/>
        <end position="22"/>
    </location>
</feature>
<dbReference type="InterPro" id="IPR003245">
    <property type="entry name" value="Phytocyanin_dom"/>
</dbReference>
<organism evidence="13 14">
    <name type="scientific">Tetracentron sinense</name>
    <name type="common">Spur-leaf</name>
    <dbReference type="NCBI Taxonomy" id="13715"/>
    <lineage>
        <taxon>Eukaryota</taxon>
        <taxon>Viridiplantae</taxon>
        <taxon>Streptophyta</taxon>
        <taxon>Embryophyta</taxon>
        <taxon>Tracheophyta</taxon>
        <taxon>Spermatophyta</taxon>
        <taxon>Magnoliopsida</taxon>
        <taxon>Trochodendrales</taxon>
        <taxon>Trochodendraceae</taxon>
        <taxon>Tetracentron</taxon>
    </lineage>
</organism>
<evidence type="ECO:0000256" key="5">
    <source>
        <dbReference type="ARBA" id="ARBA00023157"/>
    </source>
</evidence>
<dbReference type="GO" id="GO:0098552">
    <property type="term" value="C:side of membrane"/>
    <property type="evidence" value="ECO:0007669"/>
    <property type="project" value="UniProtKB-KW"/>
</dbReference>
<dbReference type="GO" id="GO:0009055">
    <property type="term" value="F:electron transfer activity"/>
    <property type="evidence" value="ECO:0007669"/>
    <property type="project" value="InterPro"/>
</dbReference>
<feature type="domain" description="Phytocyanin" evidence="12">
    <location>
        <begin position="25"/>
        <end position="127"/>
    </location>
</feature>
<comment type="subcellular location">
    <subcellularLocation>
        <location evidence="9">Endomembrane system</location>
        <topology evidence="9">Lipid-anchor</topology>
    </subcellularLocation>
    <subcellularLocation>
        <location evidence="1">Membrane</location>
        <topology evidence="1">Lipid-anchor</topology>
        <topology evidence="1">GPI-anchor</topology>
    </subcellularLocation>
</comment>
<sequence>MASLLALFYAFLLLATMNAVAGDLTEFKVGDTGGWREPDANSTSMYSQWAAKNRFQVGDSLNFEYKEDSVLVVEKWGYHHCNTSNPISAFNNGKTVIKLDKPGPIYFISGAPDHCKNGQRLVVDVLTVHPTPPSIAVPPQSYNPTDSFAPSPLPSSGVSVAVAAIPFLMALTATLVTLVSGSP</sequence>
<evidence type="ECO:0000256" key="3">
    <source>
        <dbReference type="ARBA" id="ARBA00022729"/>
    </source>
</evidence>
<evidence type="ECO:0000256" key="11">
    <source>
        <dbReference type="SAM" id="SignalP"/>
    </source>
</evidence>
<evidence type="ECO:0000259" key="12">
    <source>
        <dbReference type="PROSITE" id="PS51485"/>
    </source>
</evidence>
<dbReference type="SUPFAM" id="SSF49503">
    <property type="entry name" value="Cupredoxins"/>
    <property type="match status" value="1"/>
</dbReference>
<dbReference type="InterPro" id="IPR008972">
    <property type="entry name" value="Cupredoxin"/>
</dbReference>
<dbReference type="Pfam" id="PF02298">
    <property type="entry name" value="Cu_bind_like"/>
    <property type="match status" value="1"/>
</dbReference>
<evidence type="ECO:0000313" key="13">
    <source>
        <dbReference type="EMBL" id="KAF8400874.1"/>
    </source>
</evidence>
<keyword evidence="14" id="KW-1185">Reference proteome</keyword>
<dbReference type="PROSITE" id="PS51485">
    <property type="entry name" value="PHYTOCYANIN"/>
    <property type="match status" value="1"/>
</dbReference>
<dbReference type="PANTHER" id="PTHR33021:SF234">
    <property type="entry name" value="EARLY NODULIN-LIKE PROTEIN 7"/>
    <property type="match status" value="1"/>
</dbReference>
<dbReference type="GO" id="GO:0012505">
    <property type="term" value="C:endomembrane system"/>
    <property type="evidence" value="ECO:0007669"/>
    <property type="project" value="UniProtKB-SubCell"/>
</dbReference>
<dbReference type="OMA" id="APCALFM"/>
<dbReference type="PANTHER" id="PTHR33021">
    <property type="entry name" value="BLUE COPPER PROTEIN"/>
    <property type="match status" value="1"/>
</dbReference>
<evidence type="ECO:0000256" key="7">
    <source>
        <dbReference type="ARBA" id="ARBA00023288"/>
    </source>
</evidence>
<evidence type="ECO:0000313" key="14">
    <source>
        <dbReference type="Proteomes" id="UP000655225"/>
    </source>
</evidence>
<feature type="chain" id="PRO_5032439638" description="Phytocyanin domain-containing protein" evidence="11">
    <location>
        <begin position="23"/>
        <end position="183"/>
    </location>
</feature>
<evidence type="ECO:0000256" key="10">
    <source>
        <dbReference type="SAM" id="Phobius"/>
    </source>
</evidence>
<keyword evidence="7" id="KW-0449">Lipoprotein</keyword>
<evidence type="ECO:0000256" key="9">
    <source>
        <dbReference type="ARBA" id="ARBA00037868"/>
    </source>
</evidence>
<dbReference type="EMBL" id="JABCRI010000009">
    <property type="protein sequence ID" value="KAF8400874.1"/>
    <property type="molecule type" value="Genomic_DNA"/>
</dbReference>
<protein>
    <recommendedName>
        <fullName evidence="12">Phytocyanin domain-containing protein</fullName>
    </recommendedName>
</protein>
<evidence type="ECO:0000256" key="6">
    <source>
        <dbReference type="ARBA" id="ARBA00023180"/>
    </source>
</evidence>
<feature type="transmembrane region" description="Helical" evidence="10">
    <location>
        <begin position="158"/>
        <end position="179"/>
    </location>
</feature>
<keyword evidence="2" id="KW-0336">GPI-anchor</keyword>
<keyword evidence="6" id="KW-0325">Glycoprotein</keyword>
<evidence type="ECO:0000256" key="1">
    <source>
        <dbReference type="ARBA" id="ARBA00004589"/>
    </source>
</evidence>
<accession>A0A834Z4M0</accession>
<reference evidence="13 14" key="1">
    <citation type="submission" date="2020-04" db="EMBL/GenBank/DDBJ databases">
        <title>Plant Genome Project.</title>
        <authorList>
            <person name="Zhang R.-G."/>
        </authorList>
    </citation>
    <scope>NUCLEOTIDE SEQUENCE [LARGE SCALE GENOMIC DNA]</scope>
    <source>
        <strain evidence="13">YNK0</strain>
        <tissue evidence="13">Leaf</tissue>
    </source>
</reference>
<name>A0A834Z4M0_TETSI</name>
<dbReference type="InterPro" id="IPR041846">
    <property type="entry name" value="ENL_dom"/>
</dbReference>
<keyword evidence="10" id="KW-1133">Transmembrane helix</keyword>
<gene>
    <name evidence="13" type="ORF">HHK36_014177</name>
</gene>